<feature type="region of interest" description="Disordered" evidence="1">
    <location>
        <begin position="1"/>
        <end position="25"/>
    </location>
</feature>
<gene>
    <name evidence="2" type="ORF">S06H3_49722</name>
</gene>
<protein>
    <submittedName>
        <fullName evidence="2">Uncharacterized protein</fullName>
    </submittedName>
</protein>
<reference evidence="2" key="1">
    <citation type="journal article" date="2014" name="Front. Microbiol.">
        <title>High frequency of phylogenetically diverse reductive dehalogenase-homologous genes in deep subseafloor sedimentary metagenomes.</title>
        <authorList>
            <person name="Kawai M."/>
            <person name="Futagami T."/>
            <person name="Toyoda A."/>
            <person name="Takaki Y."/>
            <person name="Nishi S."/>
            <person name="Hori S."/>
            <person name="Arai W."/>
            <person name="Tsubouchi T."/>
            <person name="Morono Y."/>
            <person name="Uchiyama I."/>
            <person name="Ito T."/>
            <person name="Fujiyama A."/>
            <person name="Inagaki F."/>
            <person name="Takami H."/>
        </authorList>
    </citation>
    <scope>NUCLEOTIDE SEQUENCE</scope>
    <source>
        <strain evidence="2">Expedition CK06-06</strain>
    </source>
</reference>
<organism evidence="2">
    <name type="scientific">marine sediment metagenome</name>
    <dbReference type="NCBI Taxonomy" id="412755"/>
    <lineage>
        <taxon>unclassified sequences</taxon>
        <taxon>metagenomes</taxon>
        <taxon>ecological metagenomes</taxon>
    </lineage>
</organism>
<dbReference type="EMBL" id="BARV01031419">
    <property type="protein sequence ID" value="GAI37437.1"/>
    <property type="molecule type" value="Genomic_DNA"/>
</dbReference>
<evidence type="ECO:0000313" key="2">
    <source>
        <dbReference type="EMBL" id="GAI37437.1"/>
    </source>
</evidence>
<comment type="caution">
    <text evidence="2">The sequence shown here is derived from an EMBL/GenBank/DDBJ whole genome shotgun (WGS) entry which is preliminary data.</text>
</comment>
<name>X1N083_9ZZZZ</name>
<evidence type="ECO:0000256" key="1">
    <source>
        <dbReference type="SAM" id="MobiDB-lite"/>
    </source>
</evidence>
<proteinExistence type="predicted"/>
<accession>X1N083</accession>
<dbReference type="AlphaFoldDB" id="X1N083"/>
<feature type="compositionally biased region" description="Basic and acidic residues" evidence="1">
    <location>
        <begin position="1"/>
        <end position="20"/>
    </location>
</feature>
<sequence length="92" mass="10583">MSAGNDREFIDFQQSKEKGGRPMKCPLLPTPIKIGIGELTGERADCLKEECAWWNSHTEECVTMSIGRILNHMSDSIYGIRDKMPHEEQFRR</sequence>